<proteinExistence type="predicted"/>
<organism evidence="2 3">
    <name type="scientific">Ophiostoma piceae (strain UAMH 11346)</name>
    <name type="common">Sap stain fungus</name>
    <dbReference type="NCBI Taxonomy" id="1262450"/>
    <lineage>
        <taxon>Eukaryota</taxon>
        <taxon>Fungi</taxon>
        <taxon>Dikarya</taxon>
        <taxon>Ascomycota</taxon>
        <taxon>Pezizomycotina</taxon>
        <taxon>Sordariomycetes</taxon>
        <taxon>Sordariomycetidae</taxon>
        <taxon>Ophiostomatales</taxon>
        <taxon>Ophiostomataceae</taxon>
        <taxon>Ophiostoma</taxon>
    </lineage>
</organism>
<dbReference type="VEuPathDB" id="FungiDB:F503_04291"/>
<dbReference type="eggNOG" id="ENOG502T35Y">
    <property type="taxonomic scope" value="Eukaryota"/>
</dbReference>
<dbReference type="HOGENOM" id="CLU_1078066_0_0_1"/>
<dbReference type="OrthoDB" id="10395984at2759"/>
<accession>S3C5E9</accession>
<evidence type="ECO:0000256" key="1">
    <source>
        <dbReference type="SAM" id="SignalP"/>
    </source>
</evidence>
<evidence type="ECO:0000313" key="2">
    <source>
        <dbReference type="EMBL" id="EPE08704.1"/>
    </source>
</evidence>
<dbReference type="Proteomes" id="UP000016923">
    <property type="component" value="Unassembled WGS sequence"/>
</dbReference>
<protein>
    <submittedName>
        <fullName evidence="2">Uncharacterized protein</fullName>
    </submittedName>
</protein>
<name>S3C5E9_OPHP1</name>
<sequence length="258" mass="26415">MSYALGFAAVAALAGSAQAAPPVIRPVQPTTTDVISATGIPVANTSSTAIAETAAGPMPTVAILQGDESSLVISGDAANLLITSNSLTVLATSHDVAYVDGHIIITIPNKYLNNASKILDLVNTEVVTLGELVNTIVGNHTLPKFSAEHVQKIVAHVSGPATLAHEALLAATHVVKHLGLKIKTPSDLKQTASDPTCDGICLLLKANKIITELTTFSNYIAGKVGLEPVVALIKPVIDAAEALVIQLDGDLPSSGSSN</sequence>
<gene>
    <name evidence="2" type="ORF">F503_04291</name>
</gene>
<dbReference type="EMBL" id="KE148148">
    <property type="protein sequence ID" value="EPE08704.1"/>
    <property type="molecule type" value="Genomic_DNA"/>
</dbReference>
<feature type="chain" id="PRO_5004506813" evidence="1">
    <location>
        <begin position="20"/>
        <end position="258"/>
    </location>
</feature>
<evidence type="ECO:0000313" key="3">
    <source>
        <dbReference type="Proteomes" id="UP000016923"/>
    </source>
</evidence>
<dbReference type="AlphaFoldDB" id="S3C5E9"/>
<keyword evidence="3" id="KW-1185">Reference proteome</keyword>
<feature type="signal peptide" evidence="1">
    <location>
        <begin position="1"/>
        <end position="19"/>
    </location>
</feature>
<reference evidence="2 3" key="1">
    <citation type="journal article" date="2013" name="BMC Genomics">
        <title>The genome and transcriptome of the pine saprophyte Ophiostoma piceae, and a comparison with the bark beetle-associated pine pathogen Grosmannia clavigera.</title>
        <authorList>
            <person name="Haridas S."/>
            <person name="Wang Y."/>
            <person name="Lim L."/>
            <person name="Massoumi Alamouti S."/>
            <person name="Jackman S."/>
            <person name="Docking R."/>
            <person name="Robertson G."/>
            <person name="Birol I."/>
            <person name="Bohlmann J."/>
            <person name="Breuil C."/>
        </authorList>
    </citation>
    <scope>NUCLEOTIDE SEQUENCE [LARGE SCALE GENOMIC DNA]</scope>
    <source>
        <strain evidence="2 3">UAMH 11346</strain>
    </source>
</reference>
<keyword evidence="1" id="KW-0732">Signal</keyword>